<protein>
    <submittedName>
        <fullName evidence="3">Uncharacterized protein</fullName>
    </submittedName>
</protein>
<feature type="compositionally biased region" description="Low complexity" evidence="1">
    <location>
        <begin position="301"/>
        <end position="312"/>
    </location>
</feature>
<organism evidence="3 4">
    <name type="scientific">Marasmius crinis-equi</name>
    <dbReference type="NCBI Taxonomy" id="585013"/>
    <lineage>
        <taxon>Eukaryota</taxon>
        <taxon>Fungi</taxon>
        <taxon>Dikarya</taxon>
        <taxon>Basidiomycota</taxon>
        <taxon>Agaricomycotina</taxon>
        <taxon>Agaricomycetes</taxon>
        <taxon>Agaricomycetidae</taxon>
        <taxon>Agaricales</taxon>
        <taxon>Marasmiineae</taxon>
        <taxon>Marasmiaceae</taxon>
        <taxon>Marasmius</taxon>
    </lineage>
</organism>
<evidence type="ECO:0000313" key="4">
    <source>
        <dbReference type="Proteomes" id="UP001465976"/>
    </source>
</evidence>
<dbReference type="Proteomes" id="UP001465976">
    <property type="component" value="Unassembled WGS sequence"/>
</dbReference>
<name>A0ABR3FJZ5_9AGAR</name>
<keyword evidence="2" id="KW-0472">Membrane</keyword>
<gene>
    <name evidence="3" type="ORF">V5O48_006461</name>
</gene>
<sequence length="374" mass="39530">MVGYTSAICLIVAHFGPAVSDSPPERAPDSLRSSSISLQNISTSTPIGKAEATVIATVAFFIIIAAIAIIRVYVFSPTSNSPAQFAASGDTKATRHSTQSLVSEKISTDASSPEVEVTERLSHHDPETVPEARSDAPHSGSQLSSRVEEDVSAIISVRAGTTSMWRRSQRSRAGSQSSAVTNSTNTSSSSITATTATLDSLCSTSPPRSSMTSVISGLDNSDSEIEFDVVEEETVVYEVKRAQTQSMEVKRGVLVSWRASAAVVQKDPALPTVIVSELDEPAEAPAKETKFTPNGFLHPQSTPSLPSLASSESSTSTVSVDLDEFPLPPKLLASPSPSLAHSLLTVPDGGILLETGRRDGEKRSTVDRVIMLYV</sequence>
<feature type="compositionally biased region" description="Basic and acidic residues" evidence="1">
    <location>
        <begin position="117"/>
        <end position="136"/>
    </location>
</feature>
<feature type="region of interest" description="Disordered" evidence="1">
    <location>
        <begin position="162"/>
        <end position="191"/>
    </location>
</feature>
<feature type="region of interest" description="Disordered" evidence="1">
    <location>
        <begin position="84"/>
        <end position="147"/>
    </location>
</feature>
<keyword evidence="4" id="KW-1185">Reference proteome</keyword>
<keyword evidence="2" id="KW-0812">Transmembrane</keyword>
<reference evidence="3 4" key="1">
    <citation type="submission" date="2024-02" db="EMBL/GenBank/DDBJ databases">
        <title>A draft genome for the cacao thread blight pathogen Marasmius crinis-equi.</title>
        <authorList>
            <person name="Cohen S.P."/>
            <person name="Baruah I.K."/>
            <person name="Amoako-Attah I."/>
            <person name="Bukari Y."/>
            <person name="Meinhardt L.W."/>
            <person name="Bailey B.A."/>
        </authorList>
    </citation>
    <scope>NUCLEOTIDE SEQUENCE [LARGE SCALE GENOMIC DNA]</scope>
    <source>
        <strain evidence="3 4">GH-76</strain>
    </source>
</reference>
<comment type="caution">
    <text evidence="3">The sequence shown here is derived from an EMBL/GenBank/DDBJ whole genome shotgun (WGS) entry which is preliminary data.</text>
</comment>
<feature type="transmembrane region" description="Helical" evidence="2">
    <location>
        <begin position="52"/>
        <end position="74"/>
    </location>
</feature>
<keyword evidence="2" id="KW-1133">Transmembrane helix</keyword>
<evidence type="ECO:0000313" key="3">
    <source>
        <dbReference type="EMBL" id="KAL0575506.1"/>
    </source>
</evidence>
<feature type="compositionally biased region" description="Low complexity" evidence="1">
    <location>
        <begin position="171"/>
        <end position="191"/>
    </location>
</feature>
<dbReference type="EMBL" id="JBAHYK010000297">
    <property type="protein sequence ID" value="KAL0575506.1"/>
    <property type="molecule type" value="Genomic_DNA"/>
</dbReference>
<accession>A0ABR3FJZ5</accession>
<proteinExistence type="predicted"/>
<evidence type="ECO:0000256" key="1">
    <source>
        <dbReference type="SAM" id="MobiDB-lite"/>
    </source>
</evidence>
<evidence type="ECO:0000256" key="2">
    <source>
        <dbReference type="SAM" id="Phobius"/>
    </source>
</evidence>
<feature type="region of interest" description="Disordered" evidence="1">
    <location>
        <begin position="291"/>
        <end position="312"/>
    </location>
</feature>